<dbReference type="EMBL" id="CP129970">
    <property type="protein sequence ID" value="WMN08051.1"/>
    <property type="molecule type" value="Genomic_DNA"/>
</dbReference>
<dbReference type="PANTHER" id="PTHR37422:SF17">
    <property type="entry name" value="O-ANTIGEN LIGASE"/>
    <property type="match status" value="1"/>
</dbReference>
<dbReference type="AlphaFoldDB" id="A0AA51N853"/>
<keyword evidence="3 5" id="KW-1133">Transmembrane helix</keyword>
<sequence length="283" mass="33526">MTFYLIFQLVLIIETGAGLETLFHYNTHYNIAKRFGSHNTYLSLYLVFSVGVYLNKLVKNKKYRLFTLLLIISSVLYIVILASRSQFIALGILLIVSAIIYIFNKRELAKGVIAIFLISGLLFFLMKNVHFLSYRFDKIMEREFNIENIDKRGDKRFYRWKSIYNHIDKNTLFGYGTGDEMENLNTFYQQDNLFSAINKYNAHNEYISTYIRWGWIGLVLLVIFLIYQFSLSIKNKDYLYFVFILIIAHLCLYESIFGVQKGIVFFFFFSSLFLHKYKIQSID</sequence>
<keyword evidence="7" id="KW-0436">Ligase</keyword>
<evidence type="ECO:0000256" key="1">
    <source>
        <dbReference type="ARBA" id="ARBA00004141"/>
    </source>
</evidence>
<reference evidence="7" key="1">
    <citation type="submission" date="2023-08" db="EMBL/GenBank/DDBJ databases">
        <title>Comparative genomics and taxonomic characterization of three novel marine species of genus Marivirga.</title>
        <authorList>
            <person name="Muhammad N."/>
            <person name="Kim S.-G."/>
        </authorList>
    </citation>
    <scope>NUCLEOTIDE SEQUENCE [LARGE SCALE GENOMIC DNA]</scope>
    <source>
        <strain evidence="7">ABR2-2</strain>
    </source>
</reference>
<dbReference type="RefSeq" id="WP_308358398.1">
    <property type="nucleotide sequence ID" value="NZ_CP129970.2"/>
</dbReference>
<evidence type="ECO:0000256" key="4">
    <source>
        <dbReference type="ARBA" id="ARBA00023136"/>
    </source>
</evidence>
<comment type="subcellular location">
    <subcellularLocation>
        <location evidence="1">Membrane</location>
        <topology evidence="1">Multi-pass membrane protein</topology>
    </subcellularLocation>
</comment>
<protein>
    <submittedName>
        <fullName evidence="7">O-antigen ligase family protein</fullName>
    </submittedName>
</protein>
<dbReference type="InterPro" id="IPR051533">
    <property type="entry name" value="WaaL-like"/>
</dbReference>
<keyword evidence="8" id="KW-1185">Reference proteome</keyword>
<dbReference type="GO" id="GO:0016020">
    <property type="term" value="C:membrane"/>
    <property type="evidence" value="ECO:0007669"/>
    <property type="project" value="UniProtKB-SubCell"/>
</dbReference>
<organism evidence="7 8">
    <name type="scientific">Marivirga arenosa</name>
    <dbReference type="NCBI Taxonomy" id="3059076"/>
    <lineage>
        <taxon>Bacteria</taxon>
        <taxon>Pseudomonadati</taxon>
        <taxon>Bacteroidota</taxon>
        <taxon>Cytophagia</taxon>
        <taxon>Cytophagales</taxon>
        <taxon>Marivirgaceae</taxon>
        <taxon>Marivirga</taxon>
    </lineage>
</organism>
<feature type="transmembrane region" description="Helical" evidence="5">
    <location>
        <begin position="210"/>
        <end position="231"/>
    </location>
</feature>
<evidence type="ECO:0000256" key="2">
    <source>
        <dbReference type="ARBA" id="ARBA00022692"/>
    </source>
</evidence>
<dbReference type="PANTHER" id="PTHR37422">
    <property type="entry name" value="TEICHURONIC ACID BIOSYNTHESIS PROTEIN TUAE"/>
    <property type="match status" value="1"/>
</dbReference>
<dbReference type="Pfam" id="PF04932">
    <property type="entry name" value="Wzy_C"/>
    <property type="match status" value="1"/>
</dbReference>
<feature type="transmembrane region" description="Helical" evidence="5">
    <location>
        <begin position="87"/>
        <end position="104"/>
    </location>
</feature>
<feature type="transmembrane region" description="Helical" evidence="5">
    <location>
        <begin position="65"/>
        <end position="81"/>
    </location>
</feature>
<feature type="transmembrane region" description="Helical" evidence="5">
    <location>
        <begin position="238"/>
        <end position="256"/>
    </location>
</feature>
<dbReference type="InterPro" id="IPR007016">
    <property type="entry name" value="O-antigen_ligase-rel_domated"/>
</dbReference>
<keyword evidence="4 5" id="KW-0472">Membrane</keyword>
<feature type="domain" description="O-antigen ligase-related" evidence="6">
    <location>
        <begin position="70"/>
        <end position="222"/>
    </location>
</feature>
<evidence type="ECO:0000256" key="3">
    <source>
        <dbReference type="ARBA" id="ARBA00022989"/>
    </source>
</evidence>
<feature type="transmembrane region" description="Helical" evidence="5">
    <location>
        <begin position="42"/>
        <end position="58"/>
    </location>
</feature>
<evidence type="ECO:0000313" key="8">
    <source>
        <dbReference type="Proteomes" id="UP001244443"/>
    </source>
</evidence>
<gene>
    <name evidence="7" type="ORF">QYS48_30855</name>
</gene>
<name>A0AA51N853_9BACT</name>
<proteinExistence type="predicted"/>
<evidence type="ECO:0000313" key="7">
    <source>
        <dbReference type="EMBL" id="WMN08051.1"/>
    </source>
</evidence>
<evidence type="ECO:0000256" key="5">
    <source>
        <dbReference type="SAM" id="Phobius"/>
    </source>
</evidence>
<keyword evidence="2 5" id="KW-0812">Transmembrane</keyword>
<dbReference type="Proteomes" id="UP001244443">
    <property type="component" value="Chromosome"/>
</dbReference>
<dbReference type="GO" id="GO:0016874">
    <property type="term" value="F:ligase activity"/>
    <property type="evidence" value="ECO:0007669"/>
    <property type="project" value="UniProtKB-KW"/>
</dbReference>
<evidence type="ECO:0000259" key="6">
    <source>
        <dbReference type="Pfam" id="PF04932"/>
    </source>
</evidence>
<feature type="transmembrane region" description="Helical" evidence="5">
    <location>
        <begin position="111"/>
        <end position="132"/>
    </location>
</feature>
<accession>A0AA51N853</accession>